<dbReference type="KEGG" id="pif:PITG_14081"/>
<dbReference type="VEuPathDB" id="FungiDB:PITG_14081"/>
<keyword evidence="2" id="KW-1185">Reference proteome</keyword>
<evidence type="ECO:0000313" key="1">
    <source>
        <dbReference type="EMBL" id="EEY62180.1"/>
    </source>
</evidence>
<accession>D0NNK9</accession>
<dbReference type="GeneID" id="9468298"/>
<proteinExistence type="predicted"/>
<dbReference type="STRING" id="403677.D0NNK9"/>
<dbReference type="eggNOG" id="ENOG502RGPG">
    <property type="taxonomic scope" value="Eukaryota"/>
</dbReference>
<evidence type="ECO:0000313" key="2">
    <source>
        <dbReference type="Proteomes" id="UP000006643"/>
    </source>
</evidence>
<name>D0NNK9_PHYIT</name>
<dbReference type="HOGENOM" id="CLU_162329_0_0_1"/>
<dbReference type="AlphaFoldDB" id="D0NNK9"/>
<gene>
    <name evidence="1" type="ORF">PITG_14081</name>
</gene>
<dbReference type="InParanoid" id="D0NNK9"/>
<organism evidence="1 2">
    <name type="scientific">Phytophthora infestans (strain T30-4)</name>
    <name type="common">Potato late blight agent</name>
    <dbReference type="NCBI Taxonomy" id="403677"/>
    <lineage>
        <taxon>Eukaryota</taxon>
        <taxon>Sar</taxon>
        <taxon>Stramenopiles</taxon>
        <taxon>Oomycota</taxon>
        <taxon>Peronosporomycetes</taxon>
        <taxon>Peronosporales</taxon>
        <taxon>Peronosporaceae</taxon>
        <taxon>Phytophthora</taxon>
    </lineage>
</organism>
<dbReference type="OrthoDB" id="128116at2759"/>
<dbReference type="EMBL" id="DS028149">
    <property type="protein sequence ID" value="EEY62180.1"/>
    <property type="molecule type" value="Genomic_DNA"/>
</dbReference>
<reference evidence="2" key="1">
    <citation type="journal article" date="2009" name="Nature">
        <title>Genome sequence and analysis of the Irish potato famine pathogen Phytophthora infestans.</title>
        <authorList>
            <consortium name="The Broad Institute Genome Sequencing Platform"/>
            <person name="Haas B.J."/>
            <person name="Kamoun S."/>
            <person name="Zody M.C."/>
            <person name="Jiang R.H."/>
            <person name="Handsaker R.E."/>
            <person name="Cano L.M."/>
            <person name="Grabherr M."/>
            <person name="Kodira C.D."/>
            <person name="Raffaele S."/>
            <person name="Torto-Alalibo T."/>
            <person name="Bozkurt T.O."/>
            <person name="Ah-Fong A.M."/>
            <person name="Alvarado L."/>
            <person name="Anderson V.L."/>
            <person name="Armstrong M.R."/>
            <person name="Avrova A."/>
            <person name="Baxter L."/>
            <person name="Beynon J."/>
            <person name="Boevink P.C."/>
            <person name="Bollmann S.R."/>
            <person name="Bos J.I."/>
            <person name="Bulone V."/>
            <person name="Cai G."/>
            <person name="Cakir C."/>
            <person name="Carrington J.C."/>
            <person name="Chawner M."/>
            <person name="Conti L."/>
            <person name="Costanzo S."/>
            <person name="Ewan R."/>
            <person name="Fahlgren N."/>
            <person name="Fischbach M.A."/>
            <person name="Fugelstad J."/>
            <person name="Gilroy E.M."/>
            <person name="Gnerre S."/>
            <person name="Green P.J."/>
            <person name="Grenville-Briggs L.J."/>
            <person name="Griffith J."/>
            <person name="Grunwald N.J."/>
            <person name="Horn K."/>
            <person name="Horner N.R."/>
            <person name="Hu C.H."/>
            <person name="Huitema E."/>
            <person name="Jeong D.H."/>
            <person name="Jones A.M."/>
            <person name="Jones J.D."/>
            <person name="Jones R.W."/>
            <person name="Karlsson E.K."/>
            <person name="Kunjeti S.G."/>
            <person name="Lamour K."/>
            <person name="Liu Z."/>
            <person name="Ma L."/>
            <person name="Maclean D."/>
            <person name="Chibucos M.C."/>
            <person name="McDonald H."/>
            <person name="McWalters J."/>
            <person name="Meijer H.J."/>
            <person name="Morgan W."/>
            <person name="Morris P.F."/>
            <person name="Munro C.A."/>
            <person name="O'Neill K."/>
            <person name="Ospina-Giraldo M."/>
            <person name="Pinzon A."/>
            <person name="Pritchard L."/>
            <person name="Ramsahoye B."/>
            <person name="Ren Q."/>
            <person name="Restrepo S."/>
            <person name="Roy S."/>
            <person name="Sadanandom A."/>
            <person name="Savidor A."/>
            <person name="Schornack S."/>
            <person name="Schwartz D.C."/>
            <person name="Schumann U.D."/>
            <person name="Schwessinger B."/>
            <person name="Seyer L."/>
            <person name="Sharpe T."/>
            <person name="Silvar C."/>
            <person name="Song J."/>
            <person name="Studholme D.J."/>
            <person name="Sykes S."/>
            <person name="Thines M."/>
            <person name="van de Vondervoort P.J."/>
            <person name="Phuntumart V."/>
            <person name="Wawra S."/>
            <person name="Weide R."/>
            <person name="Win J."/>
            <person name="Young C."/>
            <person name="Zhou S."/>
            <person name="Fry W."/>
            <person name="Meyers B.C."/>
            <person name="van West P."/>
            <person name="Ristaino J."/>
            <person name="Govers F."/>
            <person name="Birch P.R."/>
            <person name="Whisson S.C."/>
            <person name="Judelson H.S."/>
            <person name="Nusbaum C."/>
        </authorList>
    </citation>
    <scope>NUCLEOTIDE SEQUENCE [LARGE SCALE GENOMIC DNA]</scope>
    <source>
        <strain evidence="2">T30-4</strain>
    </source>
</reference>
<sequence length="117" mass="13467">MRLIEATGRSFDRTDLDDAQSSAKSQFGRDVAAAYHSNDEVFRGLIEDDPAFEDIDPGVIVPHNQAKLEELWKELTSFFSVCAANFRLLGTHDHEFKQFVHGKMDVLYLWYWLEVSL</sequence>
<dbReference type="Proteomes" id="UP000006643">
    <property type="component" value="Unassembled WGS sequence"/>
</dbReference>
<protein>
    <submittedName>
        <fullName evidence="1">Uncharacterized protein</fullName>
    </submittedName>
</protein>
<dbReference type="RefSeq" id="XP_002899211.1">
    <property type="nucleotide sequence ID" value="XM_002899165.1"/>
</dbReference>